<keyword evidence="4" id="KW-0441">Lipid A biosynthesis</keyword>
<evidence type="ECO:0000256" key="3">
    <source>
        <dbReference type="ARBA" id="ARBA00022516"/>
    </source>
</evidence>
<keyword evidence="11" id="KW-1185">Reference proteome</keyword>
<dbReference type="EC" id="2.7.1.130" evidence="2"/>
<gene>
    <name evidence="10" type="ORF">PBS001_LOCUS8393</name>
</gene>
<evidence type="ECO:0000313" key="11">
    <source>
        <dbReference type="Proteomes" id="UP001158986"/>
    </source>
</evidence>
<dbReference type="InterPro" id="IPR003758">
    <property type="entry name" value="LpxK"/>
</dbReference>
<evidence type="ECO:0000313" key="10">
    <source>
        <dbReference type="EMBL" id="CAH0521952.1"/>
    </source>
</evidence>
<proteinExistence type="inferred from homology"/>
<keyword evidence="3" id="KW-0444">Lipid biosynthesis</keyword>
<accession>A0ABN8D9V8</accession>
<keyword evidence="8" id="KW-0067">ATP-binding</keyword>
<evidence type="ECO:0000256" key="1">
    <source>
        <dbReference type="ARBA" id="ARBA00004870"/>
    </source>
</evidence>
<dbReference type="Proteomes" id="UP001158986">
    <property type="component" value="Unassembled WGS sequence"/>
</dbReference>
<dbReference type="Pfam" id="PF02606">
    <property type="entry name" value="LpxK"/>
    <property type="match status" value="1"/>
</dbReference>
<evidence type="ECO:0000256" key="4">
    <source>
        <dbReference type="ARBA" id="ARBA00022556"/>
    </source>
</evidence>
<evidence type="ECO:0000256" key="7">
    <source>
        <dbReference type="ARBA" id="ARBA00022777"/>
    </source>
</evidence>
<keyword evidence="9" id="KW-0443">Lipid metabolism</keyword>
<evidence type="ECO:0000256" key="8">
    <source>
        <dbReference type="ARBA" id="ARBA00022840"/>
    </source>
</evidence>
<dbReference type="PANTHER" id="PTHR42724">
    <property type="entry name" value="TETRAACYLDISACCHARIDE 4'-KINASE"/>
    <property type="match status" value="1"/>
</dbReference>
<reference evidence="10 11" key="1">
    <citation type="submission" date="2021-11" db="EMBL/GenBank/DDBJ databases">
        <authorList>
            <person name="Islam A."/>
            <person name="Islam S."/>
            <person name="Flora M.S."/>
            <person name="Rahman M."/>
            <person name="Ziaur R.M."/>
            <person name="Epstein J.H."/>
            <person name="Hassan M."/>
            <person name="Klassen M."/>
            <person name="Woodard K."/>
            <person name="Webb A."/>
            <person name="Webby R.J."/>
            <person name="El Zowalaty M.E."/>
        </authorList>
    </citation>
    <scope>NUCLEOTIDE SEQUENCE [LARGE SCALE GENOMIC DNA]</scope>
    <source>
        <strain evidence="10">Pbs1</strain>
    </source>
</reference>
<comment type="pathway">
    <text evidence="1">Glycolipid biosynthesis; lipid IV(A) biosynthesis; lipid IV(A) from (3R)-3-hydroxytetradecanoyl-[acyl-carrier-protein] and UDP-N-acetyl-alpha-D-glucosamine: step 6/6.</text>
</comment>
<evidence type="ECO:0000256" key="2">
    <source>
        <dbReference type="ARBA" id="ARBA00012071"/>
    </source>
</evidence>
<keyword evidence="5" id="KW-0808">Transferase</keyword>
<evidence type="ECO:0000256" key="9">
    <source>
        <dbReference type="ARBA" id="ARBA00023098"/>
    </source>
</evidence>
<comment type="caution">
    <text evidence="10">The sequence shown here is derived from an EMBL/GenBank/DDBJ whole genome shotgun (WGS) entry which is preliminary data.</text>
</comment>
<dbReference type="HAMAP" id="MF_00409">
    <property type="entry name" value="LpxK"/>
    <property type="match status" value="1"/>
</dbReference>
<dbReference type="PANTHER" id="PTHR42724:SF1">
    <property type="entry name" value="TETRAACYLDISACCHARIDE 4'-KINASE, MITOCHONDRIAL-RELATED"/>
    <property type="match status" value="1"/>
</dbReference>
<keyword evidence="6" id="KW-0547">Nucleotide-binding</keyword>
<organism evidence="10 11">
    <name type="scientific">Peronospora belbahrii</name>
    <dbReference type="NCBI Taxonomy" id="622444"/>
    <lineage>
        <taxon>Eukaryota</taxon>
        <taxon>Sar</taxon>
        <taxon>Stramenopiles</taxon>
        <taxon>Oomycota</taxon>
        <taxon>Peronosporomycetes</taxon>
        <taxon>Peronosporales</taxon>
        <taxon>Peronosporaceae</taxon>
        <taxon>Peronospora</taxon>
    </lineage>
</organism>
<protein>
    <recommendedName>
        <fullName evidence="2">tetraacyldisaccharide 4'-kinase</fullName>
        <ecNumber evidence="2">2.7.1.130</ecNumber>
    </recommendedName>
</protein>
<evidence type="ECO:0000256" key="6">
    <source>
        <dbReference type="ARBA" id="ARBA00022741"/>
    </source>
</evidence>
<evidence type="ECO:0000256" key="5">
    <source>
        <dbReference type="ARBA" id="ARBA00022679"/>
    </source>
</evidence>
<dbReference type="EMBL" id="CAKLCB010000386">
    <property type="protein sequence ID" value="CAH0521952.1"/>
    <property type="molecule type" value="Genomic_DNA"/>
</dbReference>
<sequence length="394" mass="44292">MVHGWRRWYRQWHGIVLKTLRSSCSSIDNLLTQKQPLLSHVYNWIINCKRLRETSEKQRIASPHIPLFSIGNVTFGATGKTPFVQFLLDYVLQHGKKRLVPMLLSRGYGDDEWRMLSNQFPACIMALGGDRVAIGVAKVKELGGDGAPLSCIVLDDGLQQWRLVKDLEIVMVDALHPLGNGLLLPWGSLREMPRDAFARADVVILHHANLVDTERIQDLMDNVRALMDARKKAIIATSKLQVMGLVSAKKLLANAMSSTSGHVALERDDDLLCLDGLSVLVVCGVGNPESVELVVKKLASWAQMEVIAFPDHHAFTETDVHDVVKRSRELQQKNSLVVLTTEKDFARARLAMQLLAEKVDLRVLQCKLELLHNCKQVKQRIDACLSKTIERHEQ</sequence>
<keyword evidence="7" id="KW-0418">Kinase</keyword>
<name>A0ABN8D9V8_9STRA</name>